<reference evidence="1" key="1">
    <citation type="submission" date="2021-11" db="EMBL/GenBank/DDBJ databases">
        <authorList>
            <consortium name="Genoscope - CEA"/>
            <person name="William W."/>
        </authorList>
    </citation>
    <scope>NUCLEOTIDE SEQUENCE</scope>
</reference>
<keyword evidence="2" id="KW-1185">Reference proteome</keyword>
<dbReference type="InterPro" id="IPR029071">
    <property type="entry name" value="Ubiquitin-like_domsf"/>
</dbReference>
<dbReference type="Gene3D" id="3.10.20.90">
    <property type="entry name" value="Phosphatidylinositol 3-kinase Catalytic Subunit, Chain A, domain 1"/>
    <property type="match status" value="1"/>
</dbReference>
<dbReference type="Proteomes" id="UP000789595">
    <property type="component" value="Unassembled WGS sequence"/>
</dbReference>
<dbReference type="EMBL" id="CAKKNE010000003">
    <property type="protein sequence ID" value="CAH0372107.1"/>
    <property type="molecule type" value="Genomic_DNA"/>
</dbReference>
<gene>
    <name evidence="1" type="ORF">PECAL_3P20830</name>
</gene>
<dbReference type="OrthoDB" id="37564at2759"/>
<evidence type="ECO:0000313" key="1">
    <source>
        <dbReference type="EMBL" id="CAH0372107.1"/>
    </source>
</evidence>
<name>A0A8J2SQN2_9STRA</name>
<evidence type="ECO:0000313" key="2">
    <source>
        <dbReference type="Proteomes" id="UP000789595"/>
    </source>
</evidence>
<evidence type="ECO:0008006" key="3">
    <source>
        <dbReference type="Google" id="ProtNLM"/>
    </source>
</evidence>
<accession>A0A8J2SQN2</accession>
<sequence>MSQPSIPAHILYALRVGGDAEAVSQWLASEDGEEVLTSAMAEAAISHEYTTEAKLRFVQLALARGADPNRMCNVKTDPFTQLSDLQLFTTLCMVSTQATDLSPRLIDLLIRWGAGVDWLQARVTFPIEDDRTAIHKYSPLACAILYSSSYGTRHIAVAHALLRCGASLDFVAKITVKDAQGTKLGSRSESIEWVLGEKERREPSLADKAHYLALKAFLLSVRAAGDYRSFVIEQRRTCALVRHLALRDRATTHDCVLKFLARTGERGLFRRVLSYLSPPLPPPTTTTLNISIPWAETGEETFFQIKSRTTLMKLFRAFARRVGLPVGRLAFSLPGSELLIEGFQKPADIGLANGSRIDAMPYAEHPAVLRKQAAAAAAVAAAAARQYLEALEALRKRPCLWLARRWMS</sequence>
<dbReference type="AlphaFoldDB" id="A0A8J2SQN2"/>
<protein>
    <recommendedName>
        <fullName evidence="3">Ubiquitin-like domain-containing protein</fullName>
    </recommendedName>
</protein>
<comment type="caution">
    <text evidence="1">The sequence shown here is derived from an EMBL/GenBank/DDBJ whole genome shotgun (WGS) entry which is preliminary data.</text>
</comment>
<proteinExistence type="predicted"/>
<dbReference type="SUPFAM" id="SSF54236">
    <property type="entry name" value="Ubiquitin-like"/>
    <property type="match status" value="1"/>
</dbReference>
<organism evidence="1 2">
    <name type="scientific">Pelagomonas calceolata</name>
    <dbReference type="NCBI Taxonomy" id="35677"/>
    <lineage>
        <taxon>Eukaryota</taxon>
        <taxon>Sar</taxon>
        <taxon>Stramenopiles</taxon>
        <taxon>Ochrophyta</taxon>
        <taxon>Pelagophyceae</taxon>
        <taxon>Pelagomonadales</taxon>
        <taxon>Pelagomonadaceae</taxon>
        <taxon>Pelagomonas</taxon>
    </lineage>
</organism>